<dbReference type="InterPro" id="IPR041490">
    <property type="entry name" value="KstR2_TetR_C"/>
</dbReference>
<dbReference type="Pfam" id="PF00440">
    <property type="entry name" value="TetR_N"/>
    <property type="match status" value="1"/>
</dbReference>
<dbReference type="EMBL" id="CCSD01000101">
    <property type="protein sequence ID" value="CDZ91667.1"/>
    <property type="molecule type" value="Genomic_DNA"/>
</dbReference>
<keyword evidence="2" id="KW-0238">DNA-binding</keyword>
<dbReference type="InterPro" id="IPR001647">
    <property type="entry name" value="HTH_TetR"/>
</dbReference>
<dbReference type="SUPFAM" id="SSF46689">
    <property type="entry name" value="Homeodomain-like"/>
    <property type="match status" value="1"/>
</dbReference>
<evidence type="ECO:0000256" key="2">
    <source>
        <dbReference type="ARBA" id="ARBA00023125"/>
    </source>
</evidence>
<dbReference type="KEGG" id="rrz:CS378_12620"/>
<dbReference type="GO" id="GO:0003700">
    <property type="term" value="F:DNA-binding transcription factor activity"/>
    <property type="evidence" value="ECO:0007669"/>
    <property type="project" value="TreeGrafter"/>
</dbReference>
<gene>
    <name evidence="4" type="ORF">RHRU231_860048</name>
</gene>
<accession>A0A098BTX5</accession>
<dbReference type="PROSITE" id="PS50977">
    <property type="entry name" value="HTH_TETR_2"/>
    <property type="match status" value="1"/>
</dbReference>
<dbReference type="eggNOG" id="COG1309">
    <property type="taxonomic scope" value="Bacteria"/>
</dbReference>
<evidence type="ECO:0000313" key="4">
    <source>
        <dbReference type="EMBL" id="CDZ91667.1"/>
    </source>
</evidence>
<evidence type="ECO:0000256" key="3">
    <source>
        <dbReference type="ARBA" id="ARBA00023163"/>
    </source>
</evidence>
<dbReference type="OrthoDB" id="9779746at2"/>
<evidence type="ECO:0000313" key="5">
    <source>
        <dbReference type="Proteomes" id="UP000042997"/>
    </source>
</evidence>
<reference evidence="4 5" key="1">
    <citation type="journal article" date="2014" name="Genome Announc.">
        <title>Draft Genome Sequence of Propane- and Butane-Oxidizing Actinobacterium Rhodococcus ruber IEGM 231.</title>
        <authorList>
            <person name="Ivshina I.B."/>
            <person name="Kuyukina M.S."/>
            <person name="Krivoruchko A.V."/>
            <person name="Barbe V."/>
            <person name="Fischer C."/>
        </authorList>
    </citation>
    <scope>NUCLEOTIDE SEQUENCE [LARGE SCALE GENOMIC DNA]</scope>
</reference>
<sequence>MSVRRGTYARQGDTVVPSERQRVFIEAARREFVRNGYGASSIRTIAQEAGVSLSALYYHYKNKQDLLLAILIDGVNAFDAMCDEELSRVGDDPVERLRALVIALVRFRTTCQEQSLMIGTEVRNLEPENAAVYEQRRRSGNELLGSIIEDGVKSGAFTTPYPEDCRRSILAMTTSIANWYDPDGPDTPADIAARYGDLALLLLQPRP</sequence>
<dbReference type="GO" id="GO:0000976">
    <property type="term" value="F:transcription cis-regulatory region binding"/>
    <property type="evidence" value="ECO:0007669"/>
    <property type="project" value="TreeGrafter"/>
</dbReference>
<dbReference type="InterPro" id="IPR036271">
    <property type="entry name" value="Tet_transcr_reg_TetR-rel_C_sf"/>
</dbReference>
<evidence type="ECO:0000256" key="1">
    <source>
        <dbReference type="ARBA" id="ARBA00023015"/>
    </source>
</evidence>
<dbReference type="PANTHER" id="PTHR30055">
    <property type="entry name" value="HTH-TYPE TRANSCRIPTIONAL REGULATOR RUTR"/>
    <property type="match status" value="1"/>
</dbReference>
<dbReference type="GeneID" id="66837819"/>
<dbReference type="RefSeq" id="WP_010593584.1">
    <property type="nucleotide sequence ID" value="NZ_CP023714.1"/>
</dbReference>
<organism evidence="4 5">
    <name type="scientific">Rhodococcus ruber</name>
    <dbReference type="NCBI Taxonomy" id="1830"/>
    <lineage>
        <taxon>Bacteria</taxon>
        <taxon>Bacillati</taxon>
        <taxon>Actinomycetota</taxon>
        <taxon>Actinomycetes</taxon>
        <taxon>Mycobacteriales</taxon>
        <taxon>Nocardiaceae</taxon>
        <taxon>Rhodococcus</taxon>
    </lineage>
</organism>
<keyword evidence="1" id="KW-0805">Transcription regulation</keyword>
<dbReference type="InterPro" id="IPR009057">
    <property type="entry name" value="Homeodomain-like_sf"/>
</dbReference>
<dbReference type="SUPFAM" id="SSF48498">
    <property type="entry name" value="Tetracyclin repressor-like, C-terminal domain"/>
    <property type="match status" value="1"/>
</dbReference>
<dbReference type="PANTHER" id="PTHR30055:SF234">
    <property type="entry name" value="HTH-TYPE TRANSCRIPTIONAL REGULATOR BETI"/>
    <property type="match status" value="1"/>
</dbReference>
<dbReference type="PRINTS" id="PR00455">
    <property type="entry name" value="HTHTETR"/>
</dbReference>
<dbReference type="AlphaFoldDB" id="A0A098BTX5"/>
<proteinExistence type="predicted"/>
<dbReference type="InterPro" id="IPR050109">
    <property type="entry name" value="HTH-type_TetR-like_transc_reg"/>
</dbReference>
<name>A0A098BTX5_9NOCA</name>
<dbReference type="Pfam" id="PF17932">
    <property type="entry name" value="TetR_C_24"/>
    <property type="match status" value="1"/>
</dbReference>
<dbReference type="Gene3D" id="1.10.357.10">
    <property type="entry name" value="Tetracycline Repressor, domain 2"/>
    <property type="match status" value="1"/>
</dbReference>
<protein>
    <submittedName>
        <fullName evidence="4">TetR family transcriptional regulator</fullName>
    </submittedName>
</protein>
<keyword evidence="3" id="KW-0804">Transcription</keyword>
<dbReference type="Proteomes" id="UP000042997">
    <property type="component" value="Unassembled WGS sequence"/>
</dbReference>